<keyword evidence="1 5" id="KW-0808">Transferase</keyword>
<comment type="caution">
    <text evidence="5">The sequence shown here is derived from an EMBL/GenBank/DDBJ whole genome shotgun (WGS) entry which is preliminary data.</text>
</comment>
<dbReference type="InterPro" id="IPR000890">
    <property type="entry name" value="Aliphatic_acid_kin_short-chain"/>
</dbReference>
<dbReference type="GO" id="GO:0005524">
    <property type="term" value="F:ATP binding"/>
    <property type="evidence" value="ECO:0007669"/>
    <property type="project" value="UniProtKB-KW"/>
</dbReference>
<dbReference type="AlphaFoldDB" id="A0A645C7B0"/>
<dbReference type="EMBL" id="VSSQ01025387">
    <property type="protein sequence ID" value="MPM73475.1"/>
    <property type="molecule type" value="Genomic_DNA"/>
</dbReference>
<proteinExistence type="predicted"/>
<dbReference type="InterPro" id="IPR043129">
    <property type="entry name" value="ATPase_NBD"/>
</dbReference>
<dbReference type="Gene3D" id="3.30.420.40">
    <property type="match status" value="1"/>
</dbReference>
<keyword evidence="4" id="KW-0067">ATP-binding</keyword>
<accession>A0A645C7B0</accession>
<organism evidence="5">
    <name type="scientific">bioreactor metagenome</name>
    <dbReference type="NCBI Taxonomy" id="1076179"/>
    <lineage>
        <taxon>unclassified sequences</taxon>
        <taxon>metagenomes</taxon>
        <taxon>ecological metagenomes</taxon>
    </lineage>
</organism>
<evidence type="ECO:0000256" key="4">
    <source>
        <dbReference type="ARBA" id="ARBA00022840"/>
    </source>
</evidence>
<dbReference type="EC" id="2.7.2.1" evidence="5"/>
<evidence type="ECO:0000256" key="3">
    <source>
        <dbReference type="ARBA" id="ARBA00022777"/>
    </source>
</evidence>
<evidence type="ECO:0000256" key="1">
    <source>
        <dbReference type="ARBA" id="ARBA00022679"/>
    </source>
</evidence>
<dbReference type="GO" id="GO:0008776">
    <property type="term" value="F:acetate kinase activity"/>
    <property type="evidence" value="ECO:0007669"/>
    <property type="project" value="UniProtKB-EC"/>
</dbReference>
<reference evidence="5" key="1">
    <citation type="submission" date="2019-08" db="EMBL/GenBank/DDBJ databases">
        <authorList>
            <person name="Kucharzyk K."/>
            <person name="Murdoch R.W."/>
            <person name="Higgins S."/>
            <person name="Loffler F."/>
        </authorList>
    </citation>
    <scope>NUCLEOTIDE SEQUENCE</scope>
</reference>
<dbReference type="SUPFAM" id="SSF53067">
    <property type="entry name" value="Actin-like ATPase domain"/>
    <property type="match status" value="1"/>
</dbReference>
<evidence type="ECO:0000256" key="2">
    <source>
        <dbReference type="ARBA" id="ARBA00022741"/>
    </source>
</evidence>
<protein>
    <submittedName>
        <fullName evidence="5">Acetate kinase</fullName>
        <ecNumber evidence="5">2.7.2.1</ecNumber>
    </submittedName>
</protein>
<keyword evidence="3 5" id="KW-0418">Kinase</keyword>
<sequence length="112" mass="12621">MVYIDLNRAFMTEMNAGSEYEGMILQSIANTFGGYFQSDKVILTIDNALYESGHFAFMKGEYLGVDMDWEYNLSCPRATDLEITKPTSKVHVYVIPTDEEMTIARDTAALAL</sequence>
<keyword evidence="2" id="KW-0547">Nucleotide-binding</keyword>
<dbReference type="Pfam" id="PF00871">
    <property type="entry name" value="Acetate_kinase"/>
    <property type="match status" value="1"/>
</dbReference>
<name>A0A645C7B0_9ZZZZ</name>
<evidence type="ECO:0000313" key="5">
    <source>
        <dbReference type="EMBL" id="MPM73475.1"/>
    </source>
</evidence>
<gene>
    <name evidence="5" type="primary">ackA_36</name>
    <name evidence="5" type="ORF">SDC9_120455</name>
</gene>